<reference evidence="7" key="1">
    <citation type="journal article" date="2019" name="Int. J. Syst. Evol. Microbiol.">
        <title>The Global Catalogue of Microorganisms (GCM) 10K type strain sequencing project: providing services to taxonomists for standard genome sequencing and annotation.</title>
        <authorList>
            <consortium name="The Broad Institute Genomics Platform"/>
            <consortium name="The Broad Institute Genome Sequencing Center for Infectious Disease"/>
            <person name="Wu L."/>
            <person name="Ma J."/>
        </authorList>
    </citation>
    <scope>NUCLEOTIDE SEQUENCE [LARGE SCALE GENOMIC DNA]</scope>
    <source>
        <strain evidence="7">NBRC 112502</strain>
    </source>
</reference>
<sequence length="447" mass="47522">MNESSGPKIPQTLPRFSATFDPHTVAEIHRAAATGIYDIRGGGTKRKLPHFDDLLFLGASISRYPLEGYRERCGTDVTLGTRFAKKPIHLKIPVTIAGMSFGALSGNAKEALGRGATAVGTSTTTGDGGMTPEERGHSQTLVYQYLPSRYGMNLTDLRRADAIEVVVGQGAKPGGGGMLLGQKISPRVAAMRNLPEGIDQRSACRHPDWTGPDDLEIKILELRELTNWEKPIYVKVGASRPYYDTALAIKAGADVVVLDGMQGGTAATQEVFIEHVGLPILSAIRPAVQALQDLGLHRKVQLIVSGGIRTGADVAKALALGADAVAIGTAALIALGDNSPEFEEEYQKLGTTAGAYDDWHEGRDPAGITTQDAKLAARLDPIKAGRRLANYLSVLTLEAQAIARACGKSHLHNLEPEDMVALTMEAAAMAQIPLAGTNWFPGKTTGF</sequence>
<evidence type="ECO:0000256" key="1">
    <source>
        <dbReference type="ARBA" id="ARBA00009716"/>
    </source>
</evidence>
<feature type="compositionally biased region" description="Low complexity" evidence="4">
    <location>
        <begin position="115"/>
        <end position="125"/>
    </location>
</feature>
<dbReference type="InterPro" id="IPR043578">
    <property type="entry name" value="GltB_archl_type"/>
</dbReference>
<dbReference type="PIRSF" id="PIRSF500061">
    <property type="entry name" value="GOGAT_lg2_archl"/>
    <property type="match status" value="1"/>
</dbReference>
<proteinExistence type="inferred from homology"/>
<feature type="domain" description="Glutamate synthase" evidence="5">
    <location>
        <begin position="84"/>
        <end position="336"/>
    </location>
</feature>
<accession>A0ABQ6A6S5</accession>
<dbReference type="InterPro" id="IPR013785">
    <property type="entry name" value="Aldolase_TIM"/>
</dbReference>
<dbReference type="Proteomes" id="UP001156641">
    <property type="component" value="Unassembled WGS sequence"/>
</dbReference>
<evidence type="ECO:0000256" key="4">
    <source>
        <dbReference type="SAM" id="MobiDB-lite"/>
    </source>
</evidence>
<evidence type="ECO:0000256" key="2">
    <source>
        <dbReference type="ARBA" id="ARBA00023002"/>
    </source>
</evidence>
<dbReference type="Pfam" id="PF01645">
    <property type="entry name" value="Glu_synthase"/>
    <property type="match status" value="1"/>
</dbReference>
<evidence type="ECO:0000313" key="7">
    <source>
        <dbReference type="Proteomes" id="UP001156641"/>
    </source>
</evidence>
<dbReference type="Gene3D" id="3.20.20.70">
    <property type="entry name" value="Aldolase class I"/>
    <property type="match status" value="1"/>
</dbReference>
<dbReference type="InterPro" id="IPR024188">
    <property type="entry name" value="GltB"/>
</dbReference>
<dbReference type="CDD" id="cd02808">
    <property type="entry name" value="GltS_FMN"/>
    <property type="match status" value="1"/>
</dbReference>
<dbReference type="PANTHER" id="PTHR43819:SF1">
    <property type="entry name" value="ARCHAEAL-TYPE GLUTAMATE SYNTHASE [NADPH]"/>
    <property type="match status" value="1"/>
</dbReference>
<dbReference type="InterPro" id="IPR002932">
    <property type="entry name" value="Glu_synthdom"/>
</dbReference>
<feature type="region of interest" description="Disordered" evidence="4">
    <location>
        <begin position="115"/>
        <end position="135"/>
    </location>
</feature>
<dbReference type="SUPFAM" id="SSF51395">
    <property type="entry name" value="FMN-linked oxidoreductases"/>
    <property type="match status" value="1"/>
</dbReference>
<dbReference type="EMBL" id="BSOS01000044">
    <property type="protein sequence ID" value="GLR66987.1"/>
    <property type="molecule type" value="Genomic_DNA"/>
</dbReference>
<keyword evidence="2" id="KW-0560">Oxidoreductase</keyword>
<dbReference type="PIRSF" id="PIRSF006429">
    <property type="entry name" value="GOGAT_lg_2"/>
    <property type="match status" value="1"/>
</dbReference>
<comment type="caution">
    <text evidence="6">The sequence shown here is derived from an EMBL/GenBank/DDBJ whole genome shotgun (WGS) entry which is preliminary data.</text>
</comment>
<evidence type="ECO:0000313" key="6">
    <source>
        <dbReference type="EMBL" id="GLR66987.1"/>
    </source>
</evidence>
<name>A0ABQ6A6S5_9PROT</name>
<dbReference type="PANTHER" id="PTHR43819">
    <property type="entry name" value="ARCHAEAL-TYPE GLUTAMATE SYNTHASE [NADPH]"/>
    <property type="match status" value="1"/>
</dbReference>
<dbReference type="RefSeq" id="WP_284257689.1">
    <property type="nucleotide sequence ID" value="NZ_BSOS01000044.1"/>
</dbReference>
<comment type="similarity">
    <text evidence="1 3">Belongs to the glutamate synthase family.</text>
</comment>
<gene>
    <name evidence="6" type="primary">gltB</name>
    <name evidence="6" type="ORF">GCM10010909_16670</name>
</gene>
<evidence type="ECO:0000256" key="3">
    <source>
        <dbReference type="PIRNR" id="PIRNR006429"/>
    </source>
</evidence>
<organism evidence="6 7">
    <name type="scientific">Acidocella aquatica</name>
    <dbReference type="NCBI Taxonomy" id="1922313"/>
    <lineage>
        <taxon>Bacteria</taxon>
        <taxon>Pseudomonadati</taxon>
        <taxon>Pseudomonadota</taxon>
        <taxon>Alphaproteobacteria</taxon>
        <taxon>Acetobacterales</taxon>
        <taxon>Acidocellaceae</taxon>
        <taxon>Acidocella</taxon>
    </lineage>
</organism>
<evidence type="ECO:0000259" key="5">
    <source>
        <dbReference type="Pfam" id="PF01645"/>
    </source>
</evidence>
<keyword evidence="7" id="KW-1185">Reference proteome</keyword>
<protein>
    <submittedName>
        <fullName evidence="6">FMN-binding glutamate synthase family protein</fullName>
    </submittedName>
</protein>